<dbReference type="KEGG" id="sbn:Sbal195_2154"/>
<name>A9L178_SHEB9</name>
<gene>
    <name evidence="1" type="ordered locus">Sbal195_2154</name>
</gene>
<dbReference type="AlphaFoldDB" id="A9L178"/>
<evidence type="ECO:0000313" key="2">
    <source>
        <dbReference type="Proteomes" id="UP000000770"/>
    </source>
</evidence>
<accession>A9L178</accession>
<reference evidence="1 2" key="1">
    <citation type="submission" date="2007-11" db="EMBL/GenBank/DDBJ databases">
        <title>Complete sequence of chromosome of Shewanella baltica OS195.</title>
        <authorList>
            <consortium name="US DOE Joint Genome Institute"/>
            <person name="Copeland A."/>
            <person name="Lucas S."/>
            <person name="Lapidus A."/>
            <person name="Barry K."/>
            <person name="Glavina del Rio T."/>
            <person name="Dalin E."/>
            <person name="Tice H."/>
            <person name="Pitluck S."/>
            <person name="Chain P."/>
            <person name="Malfatti S."/>
            <person name="Shin M."/>
            <person name="Vergez L."/>
            <person name="Schmutz J."/>
            <person name="Larimer F."/>
            <person name="Land M."/>
            <person name="Hauser L."/>
            <person name="Kyrpides N."/>
            <person name="Kim E."/>
            <person name="Brettar I."/>
            <person name="Rodrigues J."/>
            <person name="Konstantinidis K."/>
            <person name="Klappenbach J."/>
            <person name="Hofle M."/>
            <person name="Tiedje J."/>
            <person name="Richardson P."/>
        </authorList>
    </citation>
    <scope>NUCLEOTIDE SEQUENCE [LARGE SCALE GENOMIC DNA]</scope>
    <source>
        <strain evidence="1 2">OS195</strain>
    </source>
</reference>
<evidence type="ECO:0000313" key="1">
    <source>
        <dbReference type="EMBL" id="ABX49323.1"/>
    </source>
</evidence>
<organism evidence="1 2">
    <name type="scientific">Shewanella baltica (strain OS195)</name>
    <dbReference type="NCBI Taxonomy" id="399599"/>
    <lineage>
        <taxon>Bacteria</taxon>
        <taxon>Pseudomonadati</taxon>
        <taxon>Pseudomonadota</taxon>
        <taxon>Gammaproteobacteria</taxon>
        <taxon>Alteromonadales</taxon>
        <taxon>Shewanellaceae</taxon>
        <taxon>Shewanella</taxon>
    </lineage>
</organism>
<dbReference type="HOGENOM" id="CLU_2169355_0_0_6"/>
<protein>
    <submittedName>
        <fullName evidence="1">Uncharacterized protein</fullName>
    </submittedName>
</protein>
<dbReference type="Proteomes" id="UP000000770">
    <property type="component" value="Chromosome"/>
</dbReference>
<sequence length="115" mass="12153">MDINGMNTVISVATKNILLGAIAIDKIAIHSGEPGANGVDNELSSPRQDCVFSAPSNGVISLVNNVQFTVSAGSTVKYISYWEGTTFHLSQQIDDLVYSATGTFTLLSADTRVSL</sequence>
<dbReference type="EMBL" id="CP000891">
    <property type="protein sequence ID" value="ABX49323.1"/>
    <property type="molecule type" value="Genomic_DNA"/>
</dbReference>
<proteinExistence type="predicted"/>